<comment type="caution">
    <text evidence="4">The sequence shown here is derived from an EMBL/GenBank/DDBJ whole genome shotgun (WGS) entry which is preliminary data.</text>
</comment>
<dbReference type="SUPFAM" id="SSF52172">
    <property type="entry name" value="CheY-like"/>
    <property type="match status" value="1"/>
</dbReference>
<organism evidence="4 5">
    <name type="scientific">Methylobrevis pamukkalensis</name>
    <dbReference type="NCBI Taxonomy" id="1439726"/>
    <lineage>
        <taxon>Bacteria</taxon>
        <taxon>Pseudomonadati</taxon>
        <taxon>Pseudomonadota</taxon>
        <taxon>Alphaproteobacteria</taxon>
        <taxon>Hyphomicrobiales</taxon>
        <taxon>Pleomorphomonadaceae</taxon>
        <taxon>Methylobrevis</taxon>
    </lineage>
</organism>
<evidence type="ECO:0000313" key="4">
    <source>
        <dbReference type="EMBL" id="ODN71518.1"/>
    </source>
</evidence>
<protein>
    <submittedName>
        <fullName evidence="4">Response regulator protein TmoT</fullName>
    </submittedName>
</protein>
<dbReference type="InterPro" id="IPR011006">
    <property type="entry name" value="CheY-like_superfamily"/>
</dbReference>
<dbReference type="Pfam" id="PF00072">
    <property type="entry name" value="Response_reg"/>
    <property type="match status" value="1"/>
</dbReference>
<keyword evidence="1 2" id="KW-0597">Phosphoprotein</keyword>
<evidence type="ECO:0000259" key="3">
    <source>
        <dbReference type="PROSITE" id="PS50110"/>
    </source>
</evidence>
<proteinExistence type="predicted"/>
<dbReference type="InterPro" id="IPR050595">
    <property type="entry name" value="Bact_response_regulator"/>
</dbReference>
<dbReference type="Proteomes" id="UP000094622">
    <property type="component" value="Unassembled WGS sequence"/>
</dbReference>
<dbReference type="EMBL" id="MCRJ01000019">
    <property type="protein sequence ID" value="ODN71518.1"/>
    <property type="molecule type" value="Genomic_DNA"/>
</dbReference>
<sequence length="123" mass="13153">MVFVVAIVDDDPDVLAGLGRLTRTLGYQTRLYESAAAFLATSTGEPPCCVLIDLQMPGMDGIDLIEVVAARVPALPVVAMTAFPNDAVRQRALRAGATAYLTKPFDVDLLETYLAQIVAKRDG</sequence>
<dbReference type="PANTHER" id="PTHR44591:SF25">
    <property type="entry name" value="CHEMOTAXIS TWO-COMPONENT RESPONSE REGULATOR"/>
    <property type="match status" value="1"/>
</dbReference>
<accession>A0A1E3H5A1</accession>
<dbReference type="Gene3D" id="3.40.50.2300">
    <property type="match status" value="1"/>
</dbReference>
<evidence type="ECO:0000256" key="1">
    <source>
        <dbReference type="ARBA" id="ARBA00022553"/>
    </source>
</evidence>
<dbReference type="AlphaFoldDB" id="A0A1E3H5A1"/>
<keyword evidence="5" id="KW-1185">Reference proteome</keyword>
<dbReference type="InterPro" id="IPR001789">
    <property type="entry name" value="Sig_transdc_resp-reg_receiver"/>
</dbReference>
<feature type="domain" description="Response regulatory" evidence="3">
    <location>
        <begin position="4"/>
        <end position="118"/>
    </location>
</feature>
<dbReference type="PANTHER" id="PTHR44591">
    <property type="entry name" value="STRESS RESPONSE REGULATOR PROTEIN 1"/>
    <property type="match status" value="1"/>
</dbReference>
<evidence type="ECO:0000256" key="2">
    <source>
        <dbReference type="PROSITE-ProRule" id="PRU00169"/>
    </source>
</evidence>
<dbReference type="OrthoDB" id="9782655at2"/>
<name>A0A1E3H5A1_9HYPH</name>
<feature type="modified residue" description="4-aspartylphosphate" evidence="2">
    <location>
        <position position="53"/>
    </location>
</feature>
<dbReference type="PROSITE" id="PS50110">
    <property type="entry name" value="RESPONSE_REGULATORY"/>
    <property type="match status" value="1"/>
</dbReference>
<gene>
    <name evidence="4" type="primary">tmoT_1</name>
    <name evidence="4" type="ORF">A6302_01122</name>
</gene>
<evidence type="ECO:0000313" key="5">
    <source>
        <dbReference type="Proteomes" id="UP000094622"/>
    </source>
</evidence>
<dbReference type="SMART" id="SM00448">
    <property type="entry name" value="REC"/>
    <property type="match status" value="1"/>
</dbReference>
<reference evidence="4 5" key="1">
    <citation type="submission" date="2016-07" db="EMBL/GenBank/DDBJ databases">
        <title>Draft Genome Sequence of Methylobrevis pamukkalensis PK2.</title>
        <authorList>
            <person name="Vasilenko O.V."/>
            <person name="Doronina N.V."/>
            <person name="Shmareva M.N."/>
            <person name="Tarlachkov S.V."/>
            <person name="Mustakhimov I."/>
            <person name="Trotsenko Y.A."/>
        </authorList>
    </citation>
    <scope>NUCLEOTIDE SEQUENCE [LARGE SCALE GENOMIC DNA]</scope>
    <source>
        <strain evidence="4 5">PK2</strain>
    </source>
</reference>
<dbReference type="GO" id="GO:0000160">
    <property type="term" value="P:phosphorelay signal transduction system"/>
    <property type="evidence" value="ECO:0007669"/>
    <property type="project" value="InterPro"/>
</dbReference>